<sequence>MLTGRGTVAATFAATAHLHRDRPAAVELAADGGRRTTSWASVVRTVRHAAVALDSDGLGAGATLALDPAAPARHRAVVLLLAAATGAVAAGGRGQALDLASLAVAGAAIDDRHPDRFEVLVAARDRHEVVLRAPGVDHTHASLLVAARSFAQAAGIGPEDGLQVSLAAGTAAEAVLAVVVPALTGAASWTSATAARPSADGPTWTVSGDPGPPAPQPRRRRLRRHLPPGAQHVLVLGDDVGEAVGGVGGASSIGTPSPVGAALSVEAAGGIVTGFGPAGSVGRPLPGVSITVDDGDVLVRSCGAPPGAPGLGADGWLATGRRGRLEGGALVLEPPDAAAPVVQPG</sequence>
<reference evidence="2" key="1">
    <citation type="submission" date="2020-02" db="EMBL/GenBank/DDBJ databases">
        <authorList>
            <person name="Meier V. D."/>
        </authorList>
    </citation>
    <scope>NUCLEOTIDE SEQUENCE</scope>
    <source>
        <strain evidence="2">AVDCRST_MAG20</strain>
    </source>
</reference>
<evidence type="ECO:0008006" key="3">
    <source>
        <dbReference type="Google" id="ProtNLM"/>
    </source>
</evidence>
<accession>A0A6J4HD44</accession>
<dbReference type="EMBL" id="CADCSY010000028">
    <property type="protein sequence ID" value="CAA9221361.1"/>
    <property type="molecule type" value="Genomic_DNA"/>
</dbReference>
<dbReference type="AlphaFoldDB" id="A0A6J4HD44"/>
<evidence type="ECO:0000256" key="1">
    <source>
        <dbReference type="SAM" id="MobiDB-lite"/>
    </source>
</evidence>
<dbReference type="SUPFAM" id="SSF56801">
    <property type="entry name" value="Acetyl-CoA synthetase-like"/>
    <property type="match status" value="1"/>
</dbReference>
<proteinExistence type="predicted"/>
<gene>
    <name evidence="2" type="ORF">AVDCRST_MAG20-597</name>
</gene>
<name>A0A6J4HD44_9ACTN</name>
<protein>
    <recommendedName>
        <fullName evidence="3">AMP-dependent synthetase/ligase domain-containing protein</fullName>
    </recommendedName>
</protein>
<evidence type="ECO:0000313" key="2">
    <source>
        <dbReference type="EMBL" id="CAA9221361.1"/>
    </source>
</evidence>
<organism evidence="2">
    <name type="scientific">uncultured Acidimicrobiales bacterium</name>
    <dbReference type="NCBI Taxonomy" id="310071"/>
    <lineage>
        <taxon>Bacteria</taxon>
        <taxon>Bacillati</taxon>
        <taxon>Actinomycetota</taxon>
        <taxon>Acidimicrobiia</taxon>
        <taxon>Acidimicrobiales</taxon>
        <taxon>environmental samples</taxon>
    </lineage>
</organism>
<feature type="region of interest" description="Disordered" evidence="1">
    <location>
        <begin position="191"/>
        <end position="221"/>
    </location>
</feature>